<dbReference type="EMBL" id="VLTK01000008">
    <property type="protein sequence ID" value="TSI14526.1"/>
    <property type="molecule type" value="Genomic_DNA"/>
</dbReference>
<dbReference type="OrthoDB" id="8953821at2"/>
<feature type="region of interest" description="Disordered" evidence="7">
    <location>
        <begin position="46"/>
        <end position="71"/>
    </location>
</feature>
<accession>A0A556CB35</accession>
<dbReference type="AlphaFoldDB" id="A0A556CB35"/>
<feature type="transmembrane region" description="Helical" evidence="8">
    <location>
        <begin position="117"/>
        <end position="141"/>
    </location>
</feature>
<dbReference type="GO" id="GO:0005886">
    <property type="term" value="C:plasma membrane"/>
    <property type="evidence" value="ECO:0007669"/>
    <property type="project" value="UniProtKB-SubCell"/>
</dbReference>
<dbReference type="GO" id="GO:0022857">
    <property type="term" value="F:transmembrane transporter activity"/>
    <property type="evidence" value="ECO:0007669"/>
    <property type="project" value="InterPro"/>
</dbReference>
<feature type="transmembrane region" description="Helical" evidence="8">
    <location>
        <begin position="251"/>
        <end position="271"/>
    </location>
</feature>
<dbReference type="CDD" id="cd17369">
    <property type="entry name" value="MFS_ShiA_like"/>
    <property type="match status" value="1"/>
</dbReference>
<evidence type="ECO:0000256" key="2">
    <source>
        <dbReference type="ARBA" id="ARBA00022448"/>
    </source>
</evidence>
<feature type="transmembrane region" description="Helical" evidence="8">
    <location>
        <begin position="372"/>
        <end position="391"/>
    </location>
</feature>
<keyword evidence="2" id="KW-0813">Transport</keyword>
<evidence type="ECO:0000256" key="7">
    <source>
        <dbReference type="SAM" id="MobiDB-lite"/>
    </source>
</evidence>
<dbReference type="InterPro" id="IPR020846">
    <property type="entry name" value="MFS_dom"/>
</dbReference>
<dbReference type="InterPro" id="IPR011701">
    <property type="entry name" value="MFS"/>
</dbReference>
<dbReference type="InterPro" id="IPR005829">
    <property type="entry name" value="Sugar_transporter_CS"/>
</dbReference>
<feature type="transmembrane region" description="Helical" evidence="8">
    <location>
        <begin position="306"/>
        <end position="328"/>
    </location>
</feature>
<comment type="caution">
    <text evidence="10">The sequence shown here is derived from an EMBL/GenBank/DDBJ whole genome shotgun (WGS) entry which is preliminary data.</text>
</comment>
<feature type="transmembrane region" description="Helical" evidence="8">
    <location>
        <begin position="218"/>
        <end position="239"/>
    </location>
</feature>
<dbReference type="PROSITE" id="PS50850">
    <property type="entry name" value="MFS"/>
    <property type="match status" value="1"/>
</dbReference>
<dbReference type="SUPFAM" id="SSF103473">
    <property type="entry name" value="MFS general substrate transporter"/>
    <property type="match status" value="1"/>
</dbReference>
<keyword evidence="11" id="KW-1185">Reference proteome</keyword>
<dbReference type="PROSITE" id="PS00217">
    <property type="entry name" value="SUGAR_TRANSPORT_2"/>
    <property type="match status" value="1"/>
</dbReference>
<dbReference type="Gene3D" id="1.20.1250.20">
    <property type="entry name" value="MFS general substrate transporter like domains"/>
    <property type="match status" value="2"/>
</dbReference>
<feature type="transmembrane region" description="Helical" evidence="8">
    <location>
        <begin position="153"/>
        <end position="171"/>
    </location>
</feature>
<keyword evidence="5 8" id="KW-1133">Transmembrane helix</keyword>
<evidence type="ECO:0000259" key="9">
    <source>
        <dbReference type="PROSITE" id="PS50850"/>
    </source>
</evidence>
<reference evidence="10 11" key="1">
    <citation type="submission" date="2019-07" db="EMBL/GenBank/DDBJ databases">
        <title>Draft genome sequence of Brevibacterium aurantiacum XU54 isolated from Xinjiang China.</title>
        <authorList>
            <person name="Xu X."/>
        </authorList>
    </citation>
    <scope>NUCLEOTIDE SEQUENCE [LARGE SCALE GENOMIC DNA]</scope>
    <source>
        <strain evidence="10 11">XU54</strain>
    </source>
</reference>
<dbReference type="PANTHER" id="PTHR43045:SF1">
    <property type="entry name" value="SHIKIMATE TRANSPORTER"/>
    <property type="match status" value="1"/>
</dbReference>
<dbReference type="Pfam" id="PF07690">
    <property type="entry name" value="MFS_1"/>
    <property type="match status" value="1"/>
</dbReference>
<keyword evidence="4 8" id="KW-0812">Transmembrane</keyword>
<gene>
    <name evidence="10" type="ORF">FO013_14225</name>
</gene>
<dbReference type="PANTHER" id="PTHR43045">
    <property type="entry name" value="SHIKIMATE TRANSPORTER"/>
    <property type="match status" value="1"/>
</dbReference>
<dbReference type="InterPro" id="IPR036259">
    <property type="entry name" value="MFS_trans_sf"/>
</dbReference>
<feature type="transmembrane region" description="Helical" evidence="8">
    <location>
        <begin position="397"/>
        <end position="422"/>
    </location>
</feature>
<feature type="transmembrane region" description="Helical" evidence="8">
    <location>
        <begin position="92"/>
        <end position="111"/>
    </location>
</feature>
<sequence>MPYPVPRYGRKSMRALLIMGGHPYRFQRAWDTMWLSCPLLSMRRTMSTPNSDAPPEISGPQPASVNDGGRDTPGPSMRTIAFSSLMGTTVEWFDFFAYSTAAALIINSLFFPEYDPIVGMILAFGGIAVGYFGRPLGSIVFGHFGDRIGRKTMLVLSLMLMGGATFAIGLLPTYSQIGVAAPLLLMSLRFVQGFALGGEWGGAVLIVVEHAPASRRGLYGSVPQIGLALGLTLATLIYLDLNQLPDAAFASWGWRVPFLASAALVIVGLLIRMRISETPEFQALQAEGRSSRMPIVDALRTHWREIILAALSFAGIGAVFYMLFTFSLTYGTEHIGFDRGLMLMMATVCSLLSIVGLPIAGRLADAYGARRIFGVGSAAIAVTALPSFWLIDTGNAGLAFLGYLLATIAFCAAYGTLGVLYADAFDARVRYTGISLALGLGTILGSAFVPIIYLELLSTFGGSWAISVYMIVAGAISLAASALLRRR</sequence>
<evidence type="ECO:0000313" key="10">
    <source>
        <dbReference type="EMBL" id="TSI14526.1"/>
    </source>
</evidence>
<keyword evidence="3" id="KW-1003">Cell membrane</keyword>
<evidence type="ECO:0000256" key="3">
    <source>
        <dbReference type="ARBA" id="ARBA00022475"/>
    </source>
</evidence>
<dbReference type="Proteomes" id="UP000316406">
    <property type="component" value="Unassembled WGS sequence"/>
</dbReference>
<evidence type="ECO:0000256" key="5">
    <source>
        <dbReference type="ARBA" id="ARBA00022989"/>
    </source>
</evidence>
<keyword evidence="6 8" id="KW-0472">Membrane</keyword>
<evidence type="ECO:0000256" key="4">
    <source>
        <dbReference type="ARBA" id="ARBA00022692"/>
    </source>
</evidence>
<comment type="subcellular location">
    <subcellularLocation>
        <location evidence="1">Cell membrane</location>
        <topology evidence="1">Multi-pass membrane protein</topology>
    </subcellularLocation>
</comment>
<feature type="domain" description="Major facilitator superfamily (MFS) profile" evidence="9">
    <location>
        <begin position="80"/>
        <end position="487"/>
    </location>
</feature>
<protein>
    <submittedName>
        <fullName evidence="10">MHS family MFS transporter</fullName>
    </submittedName>
</protein>
<feature type="transmembrane region" description="Helical" evidence="8">
    <location>
        <begin position="340"/>
        <end position="360"/>
    </location>
</feature>
<name>A0A556CB35_BREAU</name>
<evidence type="ECO:0000256" key="6">
    <source>
        <dbReference type="ARBA" id="ARBA00023136"/>
    </source>
</evidence>
<evidence type="ECO:0000256" key="1">
    <source>
        <dbReference type="ARBA" id="ARBA00004651"/>
    </source>
</evidence>
<evidence type="ECO:0000256" key="8">
    <source>
        <dbReference type="SAM" id="Phobius"/>
    </source>
</evidence>
<evidence type="ECO:0000313" key="11">
    <source>
        <dbReference type="Proteomes" id="UP000316406"/>
    </source>
</evidence>
<proteinExistence type="predicted"/>
<feature type="transmembrane region" description="Helical" evidence="8">
    <location>
        <begin position="466"/>
        <end position="484"/>
    </location>
</feature>
<feature type="transmembrane region" description="Helical" evidence="8">
    <location>
        <begin position="434"/>
        <end position="454"/>
    </location>
</feature>
<feature type="transmembrane region" description="Helical" evidence="8">
    <location>
        <begin position="183"/>
        <end position="206"/>
    </location>
</feature>
<organism evidence="10 11">
    <name type="scientific">Brevibacterium aurantiacum</name>
    <dbReference type="NCBI Taxonomy" id="273384"/>
    <lineage>
        <taxon>Bacteria</taxon>
        <taxon>Bacillati</taxon>
        <taxon>Actinomycetota</taxon>
        <taxon>Actinomycetes</taxon>
        <taxon>Micrococcales</taxon>
        <taxon>Brevibacteriaceae</taxon>
        <taxon>Brevibacterium</taxon>
    </lineage>
</organism>